<evidence type="ECO:0000256" key="2">
    <source>
        <dbReference type="ARBA" id="ARBA00023002"/>
    </source>
</evidence>
<reference evidence="5" key="1">
    <citation type="submission" date="2022-10" db="EMBL/GenBank/DDBJ databases">
        <title>Adaptive evolution leads to modifications in subtelomeric GC content in a zoonotic Cryptosporidium species.</title>
        <authorList>
            <person name="Li J."/>
            <person name="Feng Y."/>
            <person name="Xiao L."/>
        </authorList>
    </citation>
    <scope>NUCLEOTIDE SEQUENCE</scope>
    <source>
        <strain evidence="5">25894</strain>
    </source>
</reference>
<dbReference type="EMBL" id="JAPCXB010000045">
    <property type="protein sequence ID" value="KAJ1612529.1"/>
    <property type="molecule type" value="Genomic_DNA"/>
</dbReference>
<evidence type="ECO:0008006" key="7">
    <source>
        <dbReference type="Google" id="ProtNLM"/>
    </source>
</evidence>
<comment type="similarity">
    <text evidence="1 3">Belongs to the short-chain dehydrogenases/reductases (SDR) family.</text>
</comment>
<dbReference type="PANTHER" id="PTHR24320">
    <property type="entry name" value="RETINOL DEHYDROGENASE"/>
    <property type="match status" value="1"/>
</dbReference>
<evidence type="ECO:0000256" key="4">
    <source>
        <dbReference type="SAM" id="Phobius"/>
    </source>
</evidence>
<dbReference type="InterPro" id="IPR036291">
    <property type="entry name" value="NAD(P)-bd_dom_sf"/>
</dbReference>
<keyword evidence="6" id="KW-1185">Reference proteome</keyword>
<accession>A0ABQ8P8L7</accession>
<dbReference type="PRINTS" id="PR00081">
    <property type="entry name" value="GDHRDH"/>
</dbReference>
<dbReference type="InterPro" id="IPR020904">
    <property type="entry name" value="Sc_DH/Rdtase_CS"/>
</dbReference>
<keyword evidence="2" id="KW-0560">Oxidoreductase</keyword>
<keyword evidence="4" id="KW-1133">Transmembrane helix</keyword>
<dbReference type="Pfam" id="PF00106">
    <property type="entry name" value="adh_short"/>
    <property type="match status" value="1"/>
</dbReference>
<dbReference type="Proteomes" id="UP001071777">
    <property type="component" value="Unassembled WGS sequence"/>
</dbReference>
<evidence type="ECO:0000313" key="5">
    <source>
        <dbReference type="EMBL" id="KAJ1612529.1"/>
    </source>
</evidence>
<sequence length="393" mass="44732">MEGQVSIISYVGLTLSIYLTLFISLIWTLLVHFVRFWLELLSGVWIMRRVFPFLEIIIQRFRRVLGLERVSVERKDLTGKICIVTGGADGIGKRVSEYFVQCGATVIIADIQENKGRVSAYKINTNNADSAGFARYMYIDLSDQGSIQSFVRRFTYDYDRLDILVNNAGIGSGYGRRDSLPRKGSFNHIFQVNYVGTFILTELLLTVLKSTKDSRIVNTCSPIHRFFGSNLRKILEYSQIPDCDYAYGASKAAVLLYTLKLRRDAMGLTFCQTLQTDTVGDGHENFPWSTCVNPGSVNTSIFPDTFPYNIVYYFKWLLLDTRTVSKVSYTLIIQTNSHIFFFFFLFAGNQQGSETTIFASTCPKEQATLYMSPYWLPGNGSWFIDKFADILSK</sequence>
<dbReference type="Gene3D" id="3.40.50.720">
    <property type="entry name" value="NAD(P)-binding Rossmann-like Domain"/>
    <property type="match status" value="1"/>
</dbReference>
<evidence type="ECO:0000256" key="3">
    <source>
        <dbReference type="RuleBase" id="RU000363"/>
    </source>
</evidence>
<keyword evidence="4" id="KW-0812">Transmembrane</keyword>
<evidence type="ECO:0000256" key="1">
    <source>
        <dbReference type="ARBA" id="ARBA00006484"/>
    </source>
</evidence>
<gene>
    <name evidence="5" type="ORF">OJ252_1237</name>
</gene>
<dbReference type="InterPro" id="IPR002347">
    <property type="entry name" value="SDR_fam"/>
</dbReference>
<keyword evidence="4" id="KW-0472">Membrane</keyword>
<name>A0ABQ8P8L7_9CRYT</name>
<organism evidence="5 6">
    <name type="scientific">Cryptosporidium canis</name>
    <dbReference type="NCBI Taxonomy" id="195482"/>
    <lineage>
        <taxon>Eukaryota</taxon>
        <taxon>Sar</taxon>
        <taxon>Alveolata</taxon>
        <taxon>Apicomplexa</taxon>
        <taxon>Conoidasida</taxon>
        <taxon>Coccidia</taxon>
        <taxon>Eucoccidiorida</taxon>
        <taxon>Eimeriorina</taxon>
        <taxon>Cryptosporidiidae</taxon>
        <taxon>Cryptosporidium</taxon>
    </lineage>
</organism>
<dbReference type="SUPFAM" id="SSF51735">
    <property type="entry name" value="NAD(P)-binding Rossmann-fold domains"/>
    <property type="match status" value="1"/>
</dbReference>
<dbReference type="PANTHER" id="PTHR24320:SF148">
    <property type="entry name" value="NAD(P)-BINDING ROSSMANN-FOLD SUPERFAMILY PROTEIN"/>
    <property type="match status" value="1"/>
</dbReference>
<proteinExistence type="inferred from homology"/>
<feature type="transmembrane region" description="Helical" evidence="4">
    <location>
        <begin position="7"/>
        <end position="30"/>
    </location>
</feature>
<comment type="caution">
    <text evidence="5">The sequence shown here is derived from an EMBL/GenBank/DDBJ whole genome shotgun (WGS) entry which is preliminary data.</text>
</comment>
<evidence type="ECO:0000313" key="6">
    <source>
        <dbReference type="Proteomes" id="UP001071777"/>
    </source>
</evidence>
<protein>
    <recommendedName>
        <fullName evidence="7">Short chain dehydrogenase reductase family protein</fullName>
    </recommendedName>
</protein>
<dbReference type="PRINTS" id="PR00080">
    <property type="entry name" value="SDRFAMILY"/>
</dbReference>
<dbReference type="PROSITE" id="PS00061">
    <property type="entry name" value="ADH_SHORT"/>
    <property type="match status" value="1"/>
</dbReference>